<protein>
    <submittedName>
        <fullName evidence="4">IucA/IucC family protein</fullName>
    </submittedName>
</protein>
<dbReference type="PANTHER" id="PTHR34384:SF5">
    <property type="entry name" value="L-2,3-DIAMINOPROPANOATE--CITRATE LIGASE"/>
    <property type="match status" value="1"/>
</dbReference>
<dbReference type="RefSeq" id="WP_347690644.1">
    <property type="nucleotide sequence ID" value="NZ_JBDPZN010000007.1"/>
</dbReference>
<dbReference type="Gene3D" id="1.10.510.40">
    <property type="match status" value="1"/>
</dbReference>
<gene>
    <name evidence="4" type="ORF">ABHN84_16145</name>
</gene>
<accession>A0ABV0FSI9</accession>
<evidence type="ECO:0000313" key="5">
    <source>
        <dbReference type="Proteomes" id="UP001477278"/>
    </source>
</evidence>
<evidence type="ECO:0000259" key="3">
    <source>
        <dbReference type="Pfam" id="PF06276"/>
    </source>
</evidence>
<reference evidence="4 5" key="1">
    <citation type="submission" date="2024-05" db="EMBL/GenBank/DDBJ databases">
        <title>Genome sequencing of Marine Estuary Bacteria, Shewanella vesiculosa and S. baltica, and Pseudomonas syringae.</title>
        <authorList>
            <person name="Gurung A."/>
            <person name="Maclea K.S."/>
        </authorList>
    </citation>
    <scope>NUCLEOTIDE SEQUENCE [LARGE SCALE GENOMIC DNA]</scope>
    <source>
        <strain evidence="4 5">1A</strain>
    </source>
</reference>
<dbReference type="Proteomes" id="UP001477278">
    <property type="component" value="Unassembled WGS sequence"/>
</dbReference>
<dbReference type="Gene3D" id="1.10.150.640">
    <property type="entry name" value="AcsD, thumb domain, helical bundle"/>
    <property type="match status" value="1"/>
</dbReference>
<dbReference type="Pfam" id="PF06276">
    <property type="entry name" value="FhuF"/>
    <property type="match status" value="1"/>
</dbReference>
<keyword evidence="5" id="KW-1185">Reference proteome</keyword>
<sequence length="645" mass="73081">MFMQSKSDIKPVQAKYSLQIYREQAEFNAISCLLNCYLREFAIVRQEVDFDDTHPDCPLSLSQCLTRDQQKVRLKLPESNATLLFVADRVSLLGRIRFTPQLYLKKLGCVWQLSSAEQITQLLLAHLAKITCTEFNHELLAQIGNSIAVTQAFLQRLSQQAPTENQLLSYAGAGLIASEQSLLWGHAMHPTPKSRHGVAFDDMLACSPEIKANFCLYWFKVDPSLVKQLYCTEVKPMDWINKIKPQKACLYPCHPWEVNTIFEQPLVRKAIAAGLIEPLGQIGTEVYPTSSVRTTYLPDINQFMKFSIHVRLTNCVRKNAWYELESAVILSKILMTVAAEARMHCPHFTLMAEPGASTLDLSGLADEDKDMHSNRAQSLMVSECFGILYREGIENHLLERYKPLMSGALFAWDHQGKSVCEMRLMALSKRRHQTYQQTVIQWFSAYVDVLLPGIFYFFFKRGVAFEPHLQNTVVGFEEGIPAYIWLRDLEGTKLVPEFWPSESLEGLSQEAKASVYYSRDQGWNRIAYCSLINNVSEAIFHLAAGSQQLEAKLWQVVANVIRQWQHIEGEQPELAGLLQGDPIPSKNNLSTRLFMQADRLSGYTRLPNPMAHRRDDNAEATTSEPVDIAASEIATSQLLPGVYCG</sequence>
<proteinExistence type="inferred from homology"/>
<dbReference type="PANTHER" id="PTHR34384">
    <property type="entry name" value="L-2,3-DIAMINOPROPANOATE--CITRATE LIGASE"/>
    <property type="match status" value="1"/>
</dbReference>
<evidence type="ECO:0000256" key="1">
    <source>
        <dbReference type="ARBA" id="ARBA00007832"/>
    </source>
</evidence>
<comment type="similarity">
    <text evidence="1">Belongs to the IucA/IucC family.</text>
</comment>
<dbReference type="InterPro" id="IPR037455">
    <property type="entry name" value="LucA/IucC-like"/>
</dbReference>
<dbReference type="Pfam" id="PF04183">
    <property type="entry name" value="IucA_IucC"/>
    <property type="match status" value="1"/>
</dbReference>
<dbReference type="EMBL" id="JBDPZN010000007">
    <property type="protein sequence ID" value="MEO3683808.1"/>
    <property type="molecule type" value="Genomic_DNA"/>
</dbReference>
<dbReference type="InterPro" id="IPR043032">
    <property type="entry name" value="PvsD/AcsD-like_thumb_helix"/>
</dbReference>
<evidence type="ECO:0000259" key="2">
    <source>
        <dbReference type="Pfam" id="PF04183"/>
    </source>
</evidence>
<name>A0ABV0FSI9_9GAMM</name>
<evidence type="ECO:0000313" key="4">
    <source>
        <dbReference type="EMBL" id="MEO3683808.1"/>
    </source>
</evidence>
<comment type="caution">
    <text evidence="4">The sequence shown here is derived from an EMBL/GenBank/DDBJ whole genome shotgun (WGS) entry which is preliminary data.</text>
</comment>
<dbReference type="InterPro" id="IPR007310">
    <property type="entry name" value="Aerobactin_biosyn_IucA/IucC_N"/>
</dbReference>
<feature type="domain" description="Aerobactin siderophore biosynthesis IucA/IucC-like C-terminal" evidence="3">
    <location>
        <begin position="441"/>
        <end position="599"/>
    </location>
</feature>
<dbReference type="InterPro" id="IPR022770">
    <property type="entry name" value="IucA/IucC-like_C"/>
</dbReference>
<dbReference type="Gene3D" id="2.30.30.1240">
    <property type="entry name" value="AscD, thumb domain, four stranded beta-sheet"/>
    <property type="match status" value="1"/>
</dbReference>
<feature type="domain" description="Aerobactin siderophore biosynthesis IucA/IucC N-terminal" evidence="2">
    <location>
        <begin position="176"/>
        <end position="411"/>
    </location>
</feature>
<dbReference type="InterPro" id="IPR043033">
    <property type="entry name" value="PvsD/AcsD-like_thumb_beta"/>
</dbReference>
<organism evidence="4 5">
    <name type="scientific">Shewanella vesiculosa</name>
    <dbReference type="NCBI Taxonomy" id="518738"/>
    <lineage>
        <taxon>Bacteria</taxon>
        <taxon>Pseudomonadati</taxon>
        <taxon>Pseudomonadota</taxon>
        <taxon>Gammaproteobacteria</taxon>
        <taxon>Alteromonadales</taxon>
        <taxon>Shewanellaceae</taxon>
        <taxon>Shewanella</taxon>
    </lineage>
</organism>